<dbReference type="FunFam" id="2.40.40.10:FF:000003">
    <property type="entry name" value="Endolytic peptidoglycan transglycosylase RlpA"/>
    <property type="match status" value="1"/>
</dbReference>
<dbReference type="SUPFAM" id="SSF110997">
    <property type="entry name" value="Sporulation related repeat"/>
    <property type="match status" value="1"/>
</dbReference>
<dbReference type="Pfam" id="PF05036">
    <property type="entry name" value="SPOR"/>
    <property type="match status" value="1"/>
</dbReference>
<keyword evidence="4" id="KW-0564">Palmitate</keyword>
<keyword evidence="3 4" id="KW-0961">Cell wall biogenesis/degradation</keyword>
<dbReference type="HAMAP" id="MF_02071">
    <property type="entry name" value="RlpA"/>
    <property type="match status" value="1"/>
</dbReference>
<dbReference type="PROSITE" id="PS51257">
    <property type="entry name" value="PROKAR_LIPOPROTEIN"/>
    <property type="match status" value="1"/>
</dbReference>
<dbReference type="GO" id="GO:0008932">
    <property type="term" value="F:lytic endotransglycosylase activity"/>
    <property type="evidence" value="ECO:0007669"/>
    <property type="project" value="UniProtKB-UniRule"/>
</dbReference>
<evidence type="ECO:0000256" key="6">
    <source>
        <dbReference type="SAM" id="MobiDB-lite"/>
    </source>
</evidence>
<proteinExistence type="inferred from homology"/>
<feature type="signal peptide" evidence="7">
    <location>
        <begin position="1"/>
        <end position="21"/>
    </location>
</feature>
<comment type="caution">
    <text evidence="9">The sequence shown here is derived from an EMBL/GenBank/DDBJ whole genome shotgun (WGS) entry which is preliminary data.</text>
</comment>
<evidence type="ECO:0000256" key="3">
    <source>
        <dbReference type="ARBA" id="ARBA00023316"/>
    </source>
</evidence>
<keyword evidence="4" id="KW-1003">Cell membrane</keyword>
<dbReference type="GO" id="GO:0005886">
    <property type="term" value="C:plasma membrane"/>
    <property type="evidence" value="ECO:0007669"/>
    <property type="project" value="UniProtKB-SubCell"/>
</dbReference>
<evidence type="ECO:0000256" key="4">
    <source>
        <dbReference type="HAMAP-Rule" id="MF_02071"/>
    </source>
</evidence>
<evidence type="ECO:0000256" key="7">
    <source>
        <dbReference type="SAM" id="SignalP"/>
    </source>
</evidence>
<feature type="chain" id="PRO_5040813145" description="Endolytic peptidoglycan transglycosylase RlpA" evidence="7">
    <location>
        <begin position="22"/>
        <end position="276"/>
    </location>
</feature>
<dbReference type="GO" id="GO:0000270">
    <property type="term" value="P:peptidoglycan metabolic process"/>
    <property type="evidence" value="ECO:0007669"/>
    <property type="project" value="UniProtKB-UniRule"/>
</dbReference>
<dbReference type="RefSeq" id="WP_248994693.1">
    <property type="nucleotide sequence ID" value="NZ_JAKIKP010000002.1"/>
</dbReference>
<accession>A0A9X2CJH1</accession>
<dbReference type="InterPro" id="IPR012997">
    <property type="entry name" value="RplA"/>
</dbReference>
<dbReference type="InterPro" id="IPR007730">
    <property type="entry name" value="SPOR-like_dom"/>
</dbReference>
<comment type="similarity">
    <text evidence="4 5">Belongs to the RlpA family.</text>
</comment>
<feature type="domain" description="SPOR" evidence="8">
    <location>
        <begin position="201"/>
        <end position="276"/>
    </location>
</feature>
<dbReference type="NCBIfam" id="TIGR00413">
    <property type="entry name" value="rlpA"/>
    <property type="match status" value="1"/>
</dbReference>
<keyword evidence="10" id="KW-1185">Reference proteome</keyword>
<dbReference type="Gene3D" id="3.30.70.1070">
    <property type="entry name" value="Sporulation related repeat"/>
    <property type="match status" value="1"/>
</dbReference>
<gene>
    <name evidence="4" type="primary">rlpA</name>
    <name evidence="9" type="ORF">L2672_04850</name>
</gene>
<reference evidence="9" key="1">
    <citation type="submission" date="2022-01" db="EMBL/GenBank/DDBJ databases">
        <title>Whole genome-based taxonomy of the Shewanellaceae.</title>
        <authorList>
            <person name="Martin-Rodriguez A.J."/>
        </authorList>
    </citation>
    <scope>NUCLEOTIDE SEQUENCE</scope>
    <source>
        <strain evidence="9">DSM 16422</strain>
    </source>
</reference>
<organism evidence="9 10">
    <name type="scientific">Shewanella gaetbuli</name>
    <dbReference type="NCBI Taxonomy" id="220752"/>
    <lineage>
        <taxon>Bacteria</taxon>
        <taxon>Pseudomonadati</taxon>
        <taxon>Pseudomonadota</taxon>
        <taxon>Gammaproteobacteria</taxon>
        <taxon>Alteromonadales</taxon>
        <taxon>Shewanellaceae</taxon>
        <taxon>Shewanella</taxon>
    </lineage>
</organism>
<dbReference type="InterPro" id="IPR036908">
    <property type="entry name" value="RlpA-like_sf"/>
</dbReference>
<dbReference type="GO" id="GO:0042834">
    <property type="term" value="F:peptidoglycan binding"/>
    <property type="evidence" value="ECO:0007669"/>
    <property type="project" value="InterPro"/>
</dbReference>
<dbReference type="PANTHER" id="PTHR34183:SF1">
    <property type="entry name" value="ENDOLYTIC PEPTIDOGLYCAN TRANSGLYCOSYLASE RLPA"/>
    <property type="match status" value="1"/>
</dbReference>
<dbReference type="Pfam" id="PF03330">
    <property type="entry name" value="DPBB_1"/>
    <property type="match status" value="1"/>
</dbReference>
<evidence type="ECO:0000313" key="9">
    <source>
        <dbReference type="EMBL" id="MCL1142021.1"/>
    </source>
</evidence>
<dbReference type="InterPro" id="IPR009009">
    <property type="entry name" value="RlpA-like_DPBB"/>
</dbReference>
<keyword evidence="4" id="KW-0472">Membrane</keyword>
<evidence type="ECO:0000256" key="2">
    <source>
        <dbReference type="ARBA" id="ARBA00023239"/>
    </source>
</evidence>
<dbReference type="GO" id="GO:0009279">
    <property type="term" value="C:cell outer membrane"/>
    <property type="evidence" value="ECO:0007669"/>
    <property type="project" value="TreeGrafter"/>
</dbReference>
<keyword evidence="1 7" id="KW-0732">Signal</keyword>
<evidence type="ECO:0000256" key="5">
    <source>
        <dbReference type="RuleBase" id="RU003495"/>
    </source>
</evidence>
<dbReference type="EMBL" id="JAKIKP010000002">
    <property type="protein sequence ID" value="MCL1142021.1"/>
    <property type="molecule type" value="Genomic_DNA"/>
</dbReference>
<sequence length="276" mass="30847">MMQTKTIIPLICLGLTLLLTACSSAPKSAKKSDNNNSQSGRYQMKDDRYPDNAPDVSKVKNAVPKYEPYSRQGNPNKYTVLGKSYKVLPTGKGFTEVGHASWYGSKFHGHLTSNGETYDMYAMSAAHKNLPLPSYVKVTNLENNKQIIVRVNDRGPFHQGRVIDLSYAGAYHLGMLAKGTAKVRLDVIHIESDAQKAVNEATDNEQHYIQVVASKDKLRVNTLAKELERKYGVKSRIVSRNGLHRIQLGPIDKIYLTNKLLDNLHMNGYPQSFIVP</sequence>
<comment type="subcellular location">
    <subcellularLocation>
        <location evidence="4">Cell membrane</location>
        <topology evidence="4">Lipid-anchor</topology>
    </subcellularLocation>
</comment>
<keyword evidence="4" id="KW-0449">Lipoprotein</keyword>
<dbReference type="SUPFAM" id="SSF50685">
    <property type="entry name" value="Barwin-like endoglucanases"/>
    <property type="match status" value="1"/>
</dbReference>
<dbReference type="Proteomes" id="UP001139333">
    <property type="component" value="Unassembled WGS sequence"/>
</dbReference>
<evidence type="ECO:0000256" key="1">
    <source>
        <dbReference type="ARBA" id="ARBA00022729"/>
    </source>
</evidence>
<protein>
    <recommendedName>
        <fullName evidence="4">Endolytic peptidoglycan transglycosylase RlpA</fullName>
        <ecNumber evidence="4">4.2.2.-</ecNumber>
    </recommendedName>
</protein>
<comment type="function">
    <text evidence="4">Lytic transglycosylase with a strong preference for naked glycan strands that lack stem peptides.</text>
</comment>
<dbReference type="GO" id="GO:0071555">
    <property type="term" value="P:cell wall organization"/>
    <property type="evidence" value="ECO:0007669"/>
    <property type="project" value="UniProtKB-KW"/>
</dbReference>
<dbReference type="CDD" id="cd22268">
    <property type="entry name" value="DPBB_RlpA-like"/>
    <property type="match status" value="1"/>
</dbReference>
<dbReference type="PANTHER" id="PTHR34183">
    <property type="entry name" value="ENDOLYTIC PEPTIDOGLYCAN TRANSGLYCOSYLASE RLPA"/>
    <property type="match status" value="1"/>
</dbReference>
<evidence type="ECO:0000259" key="8">
    <source>
        <dbReference type="PROSITE" id="PS51724"/>
    </source>
</evidence>
<feature type="region of interest" description="Disordered" evidence="6">
    <location>
        <begin position="26"/>
        <end position="75"/>
    </location>
</feature>
<dbReference type="InterPro" id="IPR034718">
    <property type="entry name" value="RlpA"/>
</dbReference>
<dbReference type="EC" id="4.2.2.-" evidence="4"/>
<dbReference type="AlphaFoldDB" id="A0A9X2CJH1"/>
<name>A0A9X2CJH1_9GAMM</name>
<dbReference type="Gene3D" id="2.40.40.10">
    <property type="entry name" value="RlpA-like domain"/>
    <property type="match status" value="1"/>
</dbReference>
<keyword evidence="2 4" id="KW-0456">Lyase</keyword>
<dbReference type="PROSITE" id="PS51724">
    <property type="entry name" value="SPOR"/>
    <property type="match status" value="1"/>
</dbReference>
<dbReference type="InterPro" id="IPR036680">
    <property type="entry name" value="SPOR-like_sf"/>
</dbReference>
<evidence type="ECO:0000313" key="10">
    <source>
        <dbReference type="Proteomes" id="UP001139333"/>
    </source>
</evidence>